<gene>
    <name evidence="1" type="ORF">SCLCIDRAFT_20288</name>
</gene>
<evidence type="ECO:0000313" key="2">
    <source>
        <dbReference type="Proteomes" id="UP000053989"/>
    </source>
</evidence>
<dbReference type="HOGENOM" id="CLU_3088641_0_0_1"/>
<proteinExistence type="predicted"/>
<reference evidence="2" key="2">
    <citation type="submission" date="2015-01" db="EMBL/GenBank/DDBJ databases">
        <title>Evolutionary Origins and Diversification of the Mycorrhizal Mutualists.</title>
        <authorList>
            <consortium name="DOE Joint Genome Institute"/>
            <consortium name="Mycorrhizal Genomics Consortium"/>
            <person name="Kohler A."/>
            <person name="Kuo A."/>
            <person name="Nagy L.G."/>
            <person name="Floudas D."/>
            <person name="Copeland A."/>
            <person name="Barry K.W."/>
            <person name="Cichocki N."/>
            <person name="Veneault-Fourrey C."/>
            <person name="LaButti K."/>
            <person name="Lindquist E.A."/>
            <person name="Lipzen A."/>
            <person name="Lundell T."/>
            <person name="Morin E."/>
            <person name="Murat C."/>
            <person name="Riley R."/>
            <person name="Ohm R."/>
            <person name="Sun H."/>
            <person name="Tunlid A."/>
            <person name="Henrissat B."/>
            <person name="Grigoriev I.V."/>
            <person name="Hibbett D.S."/>
            <person name="Martin F."/>
        </authorList>
    </citation>
    <scope>NUCLEOTIDE SEQUENCE [LARGE SCALE GENOMIC DNA]</scope>
    <source>
        <strain evidence="2">Foug A</strain>
    </source>
</reference>
<sequence length="52" mass="5953">MSRWHMALCADCKLRIHSSIVIHIASRLPLHPGLKGLQVDQIALTHPRLRFD</sequence>
<dbReference type="AlphaFoldDB" id="A0A0C3EKB9"/>
<dbReference type="EMBL" id="KN822009">
    <property type="protein sequence ID" value="KIM68366.1"/>
    <property type="molecule type" value="Genomic_DNA"/>
</dbReference>
<dbReference type="Proteomes" id="UP000053989">
    <property type="component" value="Unassembled WGS sequence"/>
</dbReference>
<dbReference type="InParanoid" id="A0A0C3EKB9"/>
<protein>
    <submittedName>
        <fullName evidence="1">Uncharacterized protein</fullName>
    </submittedName>
</protein>
<organism evidence="1 2">
    <name type="scientific">Scleroderma citrinum Foug A</name>
    <dbReference type="NCBI Taxonomy" id="1036808"/>
    <lineage>
        <taxon>Eukaryota</taxon>
        <taxon>Fungi</taxon>
        <taxon>Dikarya</taxon>
        <taxon>Basidiomycota</taxon>
        <taxon>Agaricomycotina</taxon>
        <taxon>Agaricomycetes</taxon>
        <taxon>Agaricomycetidae</taxon>
        <taxon>Boletales</taxon>
        <taxon>Sclerodermatineae</taxon>
        <taxon>Sclerodermataceae</taxon>
        <taxon>Scleroderma</taxon>
    </lineage>
</organism>
<name>A0A0C3EKB9_9AGAM</name>
<reference evidence="1 2" key="1">
    <citation type="submission" date="2014-04" db="EMBL/GenBank/DDBJ databases">
        <authorList>
            <consortium name="DOE Joint Genome Institute"/>
            <person name="Kuo A."/>
            <person name="Kohler A."/>
            <person name="Nagy L.G."/>
            <person name="Floudas D."/>
            <person name="Copeland A."/>
            <person name="Barry K.W."/>
            <person name="Cichocki N."/>
            <person name="Veneault-Fourrey C."/>
            <person name="LaButti K."/>
            <person name="Lindquist E.A."/>
            <person name="Lipzen A."/>
            <person name="Lundell T."/>
            <person name="Morin E."/>
            <person name="Murat C."/>
            <person name="Sun H."/>
            <person name="Tunlid A."/>
            <person name="Henrissat B."/>
            <person name="Grigoriev I.V."/>
            <person name="Hibbett D.S."/>
            <person name="Martin F."/>
            <person name="Nordberg H.P."/>
            <person name="Cantor M.N."/>
            <person name="Hua S.X."/>
        </authorList>
    </citation>
    <scope>NUCLEOTIDE SEQUENCE [LARGE SCALE GENOMIC DNA]</scope>
    <source>
        <strain evidence="1 2">Foug A</strain>
    </source>
</reference>
<accession>A0A0C3EKB9</accession>
<keyword evidence="2" id="KW-1185">Reference proteome</keyword>
<evidence type="ECO:0000313" key="1">
    <source>
        <dbReference type="EMBL" id="KIM68366.1"/>
    </source>
</evidence>